<dbReference type="STRING" id="402676.B6K5U1"/>
<feature type="disulfide bond" evidence="5">
    <location>
        <begin position="264"/>
        <end position="277"/>
    </location>
</feature>
<evidence type="ECO:0000256" key="2">
    <source>
        <dbReference type="ARBA" id="ARBA00022801"/>
    </source>
</evidence>
<reference evidence="7 8" key="1">
    <citation type="journal article" date="2011" name="Science">
        <title>Comparative functional genomics of the fission yeasts.</title>
        <authorList>
            <person name="Rhind N."/>
            <person name="Chen Z."/>
            <person name="Yassour M."/>
            <person name="Thompson D.A."/>
            <person name="Haas B.J."/>
            <person name="Habib N."/>
            <person name="Wapinski I."/>
            <person name="Roy S."/>
            <person name="Lin M.F."/>
            <person name="Heiman D.I."/>
            <person name="Young S.K."/>
            <person name="Furuya K."/>
            <person name="Guo Y."/>
            <person name="Pidoux A."/>
            <person name="Chen H.M."/>
            <person name="Robbertse B."/>
            <person name="Goldberg J.M."/>
            <person name="Aoki K."/>
            <person name="Bayne E.H."/>
            <person name="Berlin A.M."/>
            <person name="Desjardins C.A."/>
            <person name="Dobbs E."/>
            <person name="Dukaj L."/>
            <person name="Fan L."/>
            <person name="FitzGerald M.G."/>
            <person name="French C."/>
            <person name="Gujja S."/>
            <person name="Hansen K."/>
            <person name="Keifenheim D."/>
            <person name="Levin J.Z."/>
            <person name="Mosher R.A."/>
            <person name="Mueller C.A."/>
            <person name="Pfiffner J."/>
            <person name="Priest M."/>
            <person name="Russ C."/>
            <person name="Smialowska A."/>
            <person name="Swoboda P."/>
            <person name="Sykes S.M."/>
            <person name="Vaughn M."/>
            <person name="Vengrova S."/>
            <person name="Yoder R."/>
            <person name="Zeng Q."/>
            <person name="Allshire R."/>
            <person name="Baulcombe D."/>
            <person name="Birren B.W."/>
            <person name="Brown W."/>
            <person name="Ekwall K."/>
            <person name="Kellis M."/>
            <person name="Leatherwood J."/>
            <person name="Levin H."/>
            <person name="Margalit H."/>
            <person name="Martienssen R."/>
            <person name="Nieduszynski C.A."/>
            <person name="Spatafora J.W."/>
            <person name="Friedman N."/>
            <person name="Dalgaard J.Z."/>
            <person name="Baumann P."/>
            <person name="Niki H."/>
            <person name="Regev A."/>
            <person name="Nusbaum C."/>
        </authorList>
    </citation>
    <scope>NUCLEOTIDE SEQUENCE [LARGE SCALE GENOMIC DNA]</scope>
    <source>
        <strain evidence="8">yFS275 / FY16936</strain>
    </source>
</reference>
<dbReference type="GO" id="GO:0003993">
    <property type="term" value="F:acid phosphatase activity"/>
    <property type="evidence" value="ECO:0000318"/>
    <property type="project" value="GO_Central"/>
</dbReference>
<protein>
    <submittedName>
        <fullName evidence="7">Thiamine-repressible acid phosphatase pho4</fullName>
    </submittedName>
</protein>
<dbReference type="JaponicusDB" id="SJAG_04067"/>
<proteinExistence type="inferred from homology"/>
<evidence type="ECO:0000256" key="1">
    <source>
        <dbReference type="ARBA" id="ARBA00005375"/>
    </source>
</evidence>
<feature type="active site" description="Proton donor" evidence="4">
    <location>
        <position position="345"/>
    </location>
</feature>
<dbReference type="InterPro" id="IPR000560">
    <property type="entry name" value="His_Pase_clade-2"/>
</dbReference>
<keyword evidence="8" id="KW-1185">Reference proteome</keyword>
<evidence type="ECO:0000256" key="6">
    <source>
        <dbReference type="SAM" id="SignalP"/>
    </source>
</evidence>
<feature type="disulfide bond" evidence="5">
    <location>
        <begin position="417"/>
        <end position="429"/>
    </location>
</feature>
<evidence type="ECO:0000313" key="7">
    <source>
        <dbReference type="EMBL" id="EEB08895.1"/>
    </source>
</evidence>
<feature type="chain" id="PRO_5002847514" evidence="6">
    <location>
        <begin position="22"/>
        <end position="466"/>
    </location>
</feature>
<keyword evidence="2" id="KW-0378">Hydrolase</keyword>
<dbReference type="PIRSF" id="PIRSF000894">
    <property type="entry name" value="Acid_phosphatase"/>
    <property type="match status" value="1"/>
</dbReference>
<gene>
    <name evidence="7" type="ORF">SJAG_04067</name>
</gene>
<dbReference type="PROSITE" id="PS00616">
    <property type="entry name" value="HIS_ACID_PHOSPHAT_1"/>
    <property type="match status" value="1"/>
</dbReference>
<dbReference type="OrthoDB" id="6509975at2759"/>
<dbReference type="OMA" id="WCAAFTR"/>
<dbReference type="InterPro" id="IPR016274">
    <property type="entry name" value="Histidine_acid_Pase_euk"/>
</dbReference>
<dbReference type="AlphaFoldDB" id="B6K5U1"/>
<keyword evidence="3" id="KW-0325">Glycoprotein</keyword>
<comment type="similarity">
    <text evidence="1">Belongs to the histidine acid phosphatase family.</text>
</comment>
<dbReference type="InterPro" id="IPR029033">
    <property type="entry name" value="His_PPase_superfam"/>
</dbReference>
<evidence type="ECO:0000313" key="8">
    <source>
        <dbReference type="Proteomes" id="UP000001744"/>
    </source>
</evidence>
<evidence type="ECO:0000256" key="3">
    <source>
        <dbReference type="ARBA" id="ARBA00023180"/>
    </source>
</evidence>
<dbReference type="VEuPathDB" id="FungiDB:SJAG_04067"/>
<name>B6K5U1_SCHJY</name>
<dbReference type="EMBL" id="KE651167">
    <property type="protein sequence ID" value="EEB08895.1"/>
    <property type="molecule type" value="Genomic_DNA"/>
</dbReference>
<keyword evidence="6" id="KW-0732">Signal</keyword>
<dbReference type="HOGENOM" id="CLU_020880_3_1_1"/>
<dbReference type="CDD" id="cd07061">
    <property type="entry name" value="HP_HAP_like"/>
    <property type="match status" value="1"/>
</dbReference>
<dbReference type="eggNOG" id="KOG1382">
    <property type="taxonomic scope" value="Eukaryota"/>
</dbReference>
<dbReference type="RefSeq" id="XP_002175188.1">
    <property type="nucleotide sequence ID" value="XM_002175152.2"/>
</dbReference>
<dbReference type="SUPFAM" id="SSF53254">
    <property type="entry name" value="Phosphoglycerate mutase-like"/>
    <property type="match status" value="1"/>
</dbReference>
<accession>B6K5U1</accession>
<dbReference type="Pfam" id="PF00328">
    <property type="entry name" value="His_Phos_2"/>
    <property type="match status" value="1"/>
</dbReference>
<dbReference type="InterPro" id="IPR033379">
    <property type="entry name" value="Acid_Pase_AS"/>
</dbReference>
<evidence type="ECO:0000256" key="5">
    <source>
        <dbReference type="PIRSR" id="PIRSR000894-2"/>
    </source>
</evidence>
<feature type="active site" description="Nucleophile" evidence="4">
    <location>
        <position position="72"/>
    </location>
</feature>
<dbReference type="GeneID" id="7047590"/>
<dbReference type="Proteomes" id="UP000001744">
    <property type="component" value="Unassembled WGS sequence"/>
</dbReference>
<feature type="disulfide bond" evidence="5">
    <location>
        <begin position="61"/>
        <end position="396"/>
    </location>
</feature>
<evidence type="ECO:0000256" key="4">
    <source>
        <dbReference type="PIRSR" id="PIRSR000894-1"/>
    </source>
</evidence>
<organism evidence="7 8">
    <name type="scientific">Schizosaccharomyces japonicus (strain yFS275 / FY16936)</name>
    <name type="common">Fission yeast</name>
    <dbReference type="NCBI Taxonomy" id="402676"/>
    <lineage>
        <taxon>Eukaryota</taxon>
        <taxon>Fungi</taxon>
        <taxon>Dikarya</taxon>
        <taxon>Ascomycota</taxon>
        <taxon>Taphrinomycotina</taxon>
        <taxon>Schizosaccharomycetes</taxon>
        <taxon>Schizosaccharomycetales</taxon>
        <taxon>Schizosaccharomycetaceae</taxon>
        <taxon>Schizosaccharomyces</taxon>
    </lineage>
</organism>
<sequence length="466" mass="52230">MQFLEYLGALFAASLLSGVNARFTKFESFDTAFDLGNHLGSRSVYHEPKFVGMDNSFPEGCSIKQLHILQRHGSRNPEGGSGTGMAGGIDALQNRLLNGSIPVDYSIPENPFAFLKDWEPVIKVEDADALSSSGRVQLFDMGRQVYEHYSELFQDDLKYTVNCAAQDRVVESANWYLMGMFGREYANRTNVLYMAEDDSAGFNSLSSYYACPTYETSSPDPEIVEKVHDTWRGIFLKAPRERLSGFLKGYNLTDKDVRNLFSICQYEIALKDESEFCNLFTPTDVLNFEYDNDLDFAYWGGPAASYEGKILGAAYVNSVAEQMRKLANGTLTEDDQQVFYGFTHDAQIIPVENALGFFPDINANGLPADRNPFFYSQKTSDFVPFAGNLLTEVFQCSDNKYYVRHLVNQQVFPLTDCGFGPSGSSDGLCELEAYLSSSVRSNYTLNGRNLYVDYCKSNATTFIAEF</sequence>
<dbReference type="Gene3D" id="3.40.50.1240">
    <property type="entry name" value="Phosphoglycerate mutase-like"/>
    <property type="match status" value="1"/>
</dbReference>
<dbReference type="PANTHER" id="PTHR20963">
    <property type="entry name" value="MULTIPLE INOSITOL POLYPHOSPHATE PHOSPHATASE-RELATED"/>
    <property type="match status" value="1"/>
</dbReference>
<dbReference type="PANTHER" id="PTHR20963:SF18">
    <property type="entry name" value="ACID PHOSPHATASE PHO11-RELATED"/>
    <property type="match status" value="1"/>
</dbReference>
<feature type="signal peptide" evidence="6">
    <location>
        <begin position="1"/>
        <end position="21"/>
    </location>
</feature>
<keyword evidence="5" id="KW-1015">Disulfide bond</keyword>